<dbReference type="SMART" id="SM00184">
    <property type="entry name" value="RING"/>
    <property type="match status" value="1"/>
</dbReference>
<keyword evidence="2" id="KW-0677">Repeat</keyword>
<evidence type="ECO:0000256" key="3">
    <source>
        <dbReference type="ARBA" id="ARBA00022771"/>
    </source>
</evidence>
<feature type="coiled-coil region" evidence="7">
    <location>
        <begin position="198"/>
        <end position="225"/>
    </location>
</feature>
<dbReference type="InterPro" id="IPR001258">
    <property type="entry name" value="NHL_repeat"/>
</dbReference>
<keyword evidence="3 5" id="KW-0863">Zinc-finger</keyword>
<dbReference type="PROSITE" id="PS00518">
    <property type="entry name" value="ZF_RING_1"/>
    <property type="match status" value="1"/>
</dbReference>
<feature type="repeat" description="NHL" evidence="6">
    <location>
        <begin position="1029"/>
        <end position="1071"/>
    </location>
</feature>
<dbReference type="InterPro" id="IPR027370">
    <property type="entry name" value="Znf-RING_euk"/>
</dbReference>
<dbReference type="Gene3D" id="2.120.10.30">
    <property type="entry name" value="TolB, C-terminal domain"/>
    <property type="match status" value="3"/>
</dbReference>
<feature type="repeat" description="NHL" evidence="6">
    <location>
        <begin position="331"/>
        <end position="374"/>
    </location>
</feature>
<dbReference type="PANTHER" id="PTHR24104:SF57">
    <property type="entry name" value="BEE-MILK PROTEIN"/>
    <property type="match status" value="1"/>
</dbReference>
<dbReference type="PROSITE" id="PS50089">
    <property type="entry name" value="ZF_RING_2"/>
    <property type="match status" value="1"/>
</dbReference>
<evidence type="ECO:0000256" key="6">
    <source>
        <dbReference type="PROSITE-ProRule" id="PRU00504"/>
    </source>
</evidence>
<dbReference type="Gene3D" id="2.40.10.500">
    <property type="match status" value="1"/>
</dbReference>
<evidence type="ECO:0000256" key="2">
    <source>
        <dbReference type="ARBA" id="ARBA00022737"/>
    </source>
</evidence>
<reference evidence="9 10" key="1">
    <citation type="submission" date="2022-05" db="EMBL/GenBank/DDBJ databases">
        <authorList>
            <consortium name="Genoscope - CEA"/>
            <person name="William W."/>
        </authorList>
    </citation>
    <scope>NUCLEOTIDE SEQUENCE [LARGE SCALE GENOMIC DNA]</scope>
</reference>
<protein>
    <recommendedName>
        <fullName evidence="8">RING-type domain-containing protein</fullName>
    </recommendedName>
</protein>
<feature type="repeat" description="NHL" evidence="6">
    <location>
        <begin position="425"/>
        <end position="468"/>
    </location>
</feature>
<feature type="repeat" description="NHL" evidence="6">
    <location>
        <begin position="514"/>
        <end position="557"/>
    </location>
</feature>
<feature type="repeat" description="NHL" evidence="6">
    <location>
        <begin position="799"/>
        <end position="842"/>
    </location>
</feature>
<dbReference type="InterPro" id="IPR001841">
    <property type="entry name" value="Znf_RING"/>
</dbReference>
<dbReference type="SUPFAM" id="SSF57850">
    <property type="entry name" value="RING/U-box"/>
    <property type="match status" value="1"/>
</dbReference>
<dbReference type="PANTHER" id="PTHR24104">
    <property type="entry name" value="E3 UBIQUITIN-PROTEIN LIGASE NHLRC1-RELATED"/>
    <property type="match status" value="1"/>
</dbReference>
<comment type="caution">
    <text evidence="9">The sequence shown here is derived from an EMBL/GenBank/DDBJ whole genome shotgun (WGS) entry which is preliminary data.</text>
</comment>
<keyword evidence="4" id="KW-0862">Zinc</keyword>
<dbReference type="Pfam" id="PF01436">
    <property type="entry name" value="NHL"/>
    <property type="match status" value="8"/>
</dbReference>
<evidence type="ECO:0000313" key="10">
    <source>
        <dbReference type="Proteomes" id="UP001159405"/>
    </source>
</evidence>
<evidence type="ECO:0000259" key="8">
    <source>
        <dbReference type="PROSITE" id="PS50089"/>
    </source>
</evidence>
<accession>A0ABN8N277</accession>
<evidence type="ECO:0000256" key="1">
    <source>
        <dbReference type="ARBA" id="ARBA00022723"/>
    </source>
</evidence>
<dbReference type="PROSITE" id="PS51125">
    <property type="entry name" value="NHL"/>
    <property type="match status" value="10"/>
</dbReference>
<gene>
    <name evidence="9" type="ORF">PLOB_00039206</name>
</gene>
<dbReference type="Pfam" id="PF13445">
    <property type="entry name" value="zf-RING_UBOX"/>
    <property type="match status" value="1"/>
</dbReference>
<evidence type="ECO:0000256" key="7">
    <source>
        <dbReference type="SAM" id="Coils"/>
    </source>
</evidence>
<dbReference type="InterPro" id="IPR050952">
    <property type="entry name" value="TRIM-NHL_E3_ligases"/>
</dbReference>
<evidence type="ECO:0000256" key="4">
    <source>
        <dbReference type="ARBA" id="ARBA00022833"/>
    </source>
</evidence>
<evidence type="ECO:0000313" key="9">
    <source>
        <dbReference type="EMBL" id="CAH3038411.1"/>
    </source>
</evidence>
<dbReference type="InterPro" id="IPR017907">
    <property type="entry name" value="Znf_RING_CS"/>
</dbReference>
<feature type="domain" description="RING-type" evidence="8">
    <location>
        <begin position="16"/>
        <end position="59"/>
    </location>
</feature>
<dbReference type="EMBL" id="CALNXK010000006">
    <property type="protein sequence ID" value="CAH3038411.1"/>
    <property type="molecule type" value="Genomic_DNA"/>
</dbReference>
<feature type="repeat" description="NHL" evidence="6">
    <location>
        <begin position="378"/>
        <end position="421"/>
    </location>
</feature>
<name>A0ABN8N277_9CNID</name>
<proteinExistence type="predicted"/>
<keyword evidence="1" id="KW-0479">Metal-binding</keyword>
<keyword evidence="7" id="KW-0175">Coiled coil</keyword>
<dbReference type="InterPro" id="IPR011042">
    <property type="entry name" value="6-blade_b-propeller_TolB-like"/>
</dbReference>
<evidence type="ECO:0000256" key="5">
    <source>
        <dbReference type="PROSITE-ProRule" id="PRU00175"/>
    </source>
</evidence>
<feature type="repeat" description="NHL" evidence="6">
    <location>
        <begin position="558"/>
        <end position="597"/>
    </location>
</feature>
<dbReference type="InterPro" id="IPR013083">
    <property type="entry name" value="Znf_RING/FYVE/PHD"/>
</dbReference>
<feature type="repeat" description="NHL" evidence="6">
    <location>
        <begin position="896"/>
        <end position="936"/>
    </location>
</feature>
<dbReference type="Gene3D" id="3.30.40.10">
    <property type="entry name" value="Zinc/RING finger domain, C3HC4 (zinc finger)"/>
    <property type="match status" value="1"/>
</dbReference>
<dbReference type="Proteomes" id="UP001159405">
    <property type="component" value="Unassembled WGS sequence"/>
</dbReference>
<organism evidence="9 10">
    <name type="scientific">Porites lobata</name>
    <dbReference type="NCBI Taxonomy" id="104759"/>
    <lineage>
        <taxon>Eukaryota</taxon>
        <taxon>Metazoa</taxon>
        <taxon>Cnidaria</taxon>
        <taxon>Anthozoa</taxon>
        <taxon>Hexacorallia</taxon>
        <taxon>Scleractinia</taxon>
        <taxon>Fungiina</taxon>
        <taxon>Poritidae</taxon>
        <taxon>Porites</taxon>
    </lineage>
</organism>
<feature type="repeat" description="NHL" evidence="6">
    <location>
        <begin position="982"/>
        <end position="1025"/>
    </location>
</feature>
<keyword evidence="10" id="KW-1185">Reference proteome</keyword>
<sequence>MDIKTLLDNLHDEVSCSVCMCSFTDPKQLPCLHSFCLHCLNRIQRTSGVHGKITCPECRRQFQISGSGNPTELPTNFRINSLLDVLAIKECSTANVKCGNCDKRGAQTSYCFQCCSFWCEKCILGHDIMRHGKMPLQEATDERKTQINSMIRSLKDKVLEKQKEVEQFNQRSMAFQWKVTEVRSQVQSFVDQIIAIIEARKQDKKDEVEKQLKIIESAIKQTETLLKRSFSTEILGFSETFDSILQEQSTQENRDTECIPRFSFTKSEKLINLLSMSEGIGKVEFVFSETKAEQSGTKGKESNKVVAWDKGASFCESPFKAQVKTRRFRFVLSFGQKGKSVEMLNGPWGMAVNDRDEIAVTEWGNHSVSVFSSDGTHLRSFGRWGSNDGEFRSPRGIAFDSHGNIVVADRLNHRVQVFDTNGNFLSKFGEYGSRDNQLQYLEGLSINGNGDIIVADSKNKLIKIFSSSGEYLRKFGGAGSLVTPFHCIQHGQYIIVSDSGDHSIKMFDLERRFISKFGKQGNKDGEFNKPGYLSVNKEGLLMVCDAENHRVQVFELSGKFVTKLGSVRGELKFPVSTANLSDGRIVVCDTNNNRIQISSMIKSLKDKVLEKQKEVEQFNQKSIAFQSKVAEVKSQVQSCVDQIIAIIEAKKQDVFNVIDNQATKSLESLLQKKGEVEKQVKLIESAIEQTETLLKRGFSSEIKGFTETFDSILQEQSTKENRDTECIPWFSFTKSEKLINLLNMSEGIGKVEFVFSEIEAQQSGTKGKVSNKVVAGNKGANFCESPFEAQVKTRRFRSVLSFGQKGESVGVLNVPYGVAVNDQDEIAVTELGNNRVSVFSSDGTHLRSFGRKGQNNGEFQGPKGIAFDSHGNIVVADCYNHRVQVFDRNGNFLSMFGEQGSRENQLESPQGLSVNGNGDIIVADKGNKLIKIFSSSGKYSRKFGGAGSLVSPIHCIQHGQYFIVSDRGNHSIKMFNLEGNFISKFGKRGIKDGEFNEPRYLSVNKEGLLMVCDENNHRVQVLDLSGKCVTNFGSEGSGRGEFKWPVSTATLSDGRIVVCDKDNRIQVFDQL</sequence>
<feature type="repeat" description="NHL" evidence="6">
    <location>
        <begin position="846"/>
        <end position="889"/>
    </location>
</feature>
<dbReference type="SUPFAM" id="SSF101898">
    <property type="entry name" value="NHL repeat"/>
    <property type="match status" value="2"/>
</dbReference>